<dbReference type="InterPro" id="IPR036388">
    <property type="entry name" value="WH-like_DNA-bd_sf"/>
</dbReference>
<protein>
    <submittedName>
        <fullName evidence="6">Methyltransferase</fullName>
    </submittedName>
</protein>
<sequence length="341" mass="36515">MTDSQPQPGQRMFQLISGFWVAHAIHAATQLGLPGHLAEGPLTPQELAELTGTHPQSLYRLLRALAGYGVFHEDERGAFALTDLGHTLRPDVAGSLAPYAQMHLSDAHRSAWGELVHSVRTGEPAFDKAVGQPVWEFFAQNAEMAAHLNRAMHGLTELTVKAVLETYDFTPYRHLVDVGGGEGGLLTGLLAALPQATGVVFDLPRVVPGTGERIAAAGLADRCEAVGGDFFAEVPGGGDLYLLKWVLHDWSDAESVEILRNCRSAMGPEGRLLIIDTVVPTGNEPAPGKLIDLTMMVLSTGQERTAAQFEAVLREAGFELTRILPMHGSPSSVVEALPLPS</sequence>
<dbReference type="InterPro" id="IPR016461">
    <property type="entry name" value="COMT-like"/>
</dbReference>
<dbReference type="Gene3D" id="1.10.10.10">
    <property type="entry name" value="Winged helix-like DNA-binding domain superfamily/Winged helix DNA-binding domain"/>
    <property type="match status" value="1"/>
</dbReference>
<dbReference type="GO" id="GO:0032259">
    <property type="term" value="P:methylation"/>
    <property type="evidence" value="ECO:0007669"/>
    <property type="project" value="UniProtKB-KW"/>
</dbReference>
<feature type="domain" description="O-methyltransferase dimerisation" evidence="5">
    <location>
        <begin position="14"/>
        <end position="88"/>
    </location>
</feature>
<dbReference type="Pfam" id="PF08100">
    <property type="entry name" value="Dimerisation"/>
    <property type="match status" value="1"/>
</dbReference>
<evidence type="ECO:0000256" key="1">
    <source>
        <dbReference type="ARBA" id="ARBA00022603"/>
    </source>
</evidence>
<dbReference type="InterPro" id="IPR012967">
    <property type="entry name" value="COMT_dimerisation"/>
</dbReference>
<dbReference type="InterPro" id="IPR029063">
    <property type="entry name" value="SAM-dependent_MTases_sf"/>
</dbReference>
<evidence type="ECO:0000313" key="7">
    <source>
        <dbReference type="Proteomes" id="UP001500037"/>
    </source>
</evidence>
<evidence type="ECO:0000259" key="5">
    <source>
        <dbReference type="Pfam" id="PF08100"/>
    </source>
</evidence>
<dbReference type="PANTHER" id="PTHR43712">
    <property type="entry name" value="PUTATIVE (AFU_ORTHOLOGUE AFUA_4G14580)-RELATED"/>
    <property type="match status" value="1"/>
</dbReference>
<feature type="domain" description="O-methyltransferase C-terminal" evidence="4">
    <location>
        <begin position="112"/>
        <end position="319"/>
    </location>
</feature>
<gene>
    <name evidence="6" type="ORF">GCM10009665_15660</name>
</gene>
<dbReference type="InterPro" id="IPR036390">
    <property type="entry name" value="WH_DNA-bd_sf"/>
</dbReference>
<dbReference type="RefSeq" id="WP_344440503.1">
    <property type="nucleotide sequence ID" value="NZ_BAAALF010000017.1"/>
</dbReference>
<proteinExistence type="predicted"/>
<keyword evidence="2" id="KW-0808">Transferase</keyword>
<dbReference type="PROSITE" id="PS51683">
    <property type="entry name" value="SAM_OMT_II"/>
    <property type="match status" value="1"/>
</dbReference>
<keyword evidence="3" id="KW-0949">S-adenosyl-L-methionine</keyword>
<dbReference type="PANTHER" id="PTHR43712:SF2">
    <property type="entry name" value="O-METHYLTRANSFERASE CICE"/>
    <property type="match status" value="1"/>
</dbReference>
<dbReference type="Gene3D" id="3.40.50.150">
    <property type="entry name" value="Vaccinia Virus protein VP39"/>
    <property type="match status" value="1"/>
</dbReference>
<dbReference type="GO" id="GO:0008168">
    <property type="term" value="F:methyltransferase activity"/>
    <property type="evidence" value="ECO:0007669"/>
    <property type="project" value="UniProtKB-KW"/>
</dbReference>
<keyword evidence="1 6" id="KW-0489">Methyltransferase</keyword>
<keyword evidence="7" id="KW-1185">Reference proteome</keyword>
<evidence type="ECO:0000256" key="3">
    <source>
        <dbReference type="ARBA" id="ARBA00022691"/>
    </source>
</evidence>
<dbReference type="SUPFAM" id="SSF46785">
    <property type="entry name" value="Winged helix' DNA-binding domain"/>
    <property type="match status" value="1"/>
</dbReference>
<dbReference type="Proteomes" id="UP001500037">
    <property type="component" value="Unassembled WGS sequence"/>
</dbReference>
<evidence type="ECO:0000259" key="4">
    <source>
        <dbReference type="Pfam" id="PF00891"/>
    </source>
</evidence>
<name>A0ABN1VWZ9_9ACTN</name>
<accession>A0ABN1VWZ9</accession>
<dbReference type="PIRSF" id="PIRSF005739">
    <property type="entry name" value="O-mtase"/>
    <property type="match status" value="1"/>
</dbReference>
<organism evidence="6 7">
    <name type="scientific">Kitasatospora nipponensis</name>
    <dbReference type="NCBI Taxonomy" id="258049"/>
    <lineage>
        <taxon>Bacteria</taxon>
        <taxon>Bacillati</taxon>
        <taxon>Actinomycetota</taxon>
        <taxon>Actinomycetes</taxon>
        <taxon>Kitasatosporales</taxon>
        <taxon>Streptomycetaceae</taxon>
        <taxon>Kitasatospora</taxon>
    </lineage>
</organism>
<dbReference type="SUPFAM" id="SSF53335">
    <property type="entry name" value="S-adenosyl-L-methionine-dependent methyltransferases"/>
    <property type="match status" value="1"/>
</dbReference>
<dbReference type="EMBL" id="BAAALF010000017">
    <property type="protein sequence ID" value="GAA1226040.1"/>
    <property type="molecule type" value="Genomic_DNA"/>
</dbReference>
<comment type="caution">
    <text evidence="6">The sequence shown here is derived from an EMBL/GenBank/DDBJ whole genome shotgun (WGS) entry which is preliminary data.</text>
</comment>
<evidence type="ECO:0000256" key="2">
    <source>
        <dbReference type="ARBA" id="ARBA00022679"/>
    </source>
</evidence>
<evidence type="ECO:0000313" key="6">
    <source>
        <dbReference type="EMBL" id="GAA1226040.1"/>
    </source>
</evidence>
<reference evidence="6 7" key="1">
    <citation type="journal article" date="2019" name="Int. J. Syst. Evol. Microbiol.">
        <title>The Global Catalogue of Microorganisms (GCM) 10K type strain sequencing project: providing services to taxonomists for standard genome sequencing and annotation.</title>
        <authorList>
            <consortium name="The Broad Institute Genomics Platform"/>
            <consortium name="The Broad Institute Genome Sequencing Center for Infectious Disease"/>
            <person name="Wu L."/>
            <person name="Ma J."/>
        </authorList>
    </citation>
    <scope>NUCLEOTIDE SEQUENCE [LARGE SCALE GENOMIC DNA]</scope>
    <source>
        <strain evidence="6 7">JCM 13004</strain>
    </source>
</reference>
<dbReference type="InterPro" id="IPR001077">
    <property type="entry name" value="COMT_C"/>
</dbReference>
<dbReference type="Pfam" id="PF00891">
    <property type="entry name" value="Methyltransf_2"/>
    <property type="match status" value="1"/>
</dbReference>